<dbReference type="GO" id="GO:0030968">
    <property type="term" value="P:endoplasmic reticulum unfolded protein response"/>
    <property type="evidence" value="ECO:0007669"/>
    <property type="project" value="TreeGrafter"/>
</dbReference>
<dbReference type="PANTHER" id="PTHR13312">
    <property type="entry name" value="HIV-INDUCED PROTEIN-7-LIKE PROTEASE"/>
    <property type="match status" value="1"/>
</dbReference>
<dbReference type="EMBL" id="GG698947">
    <property type="protein sequence ID" value="EEU35015.1"/>
    <property type="molecule type" value="Genomic_DNA"/>
</dbReference>
<evidence type="ECO:0000256" key="6">
    <source>
        <dbReference type="RuleBase" id="RU367104"/>
    </source>
</evidence>
<dbReference type="HOGENOM" id="CLU_049327_0_0_1"/>
<dbReference type="CDD" id="cd22745">
    <property type="entry name" value="OTU_OTU1"/>
    <property type="match status" value="1"/>
</dbReference>
<keyword evidence="2" id="KW-0645">Protease</keyword>
<evidence type="ECO:0000256" key="5">
    <source>
        <dbReference type="ARBA" id="ARBA00022807"/>
    </source>
</evidence>
<keyword evidence="3 6" id="KW-0833">Ubl conjugation pathway</keyword>
<dbReference type="Gene3D" id="3.90.70.80">
    <property type="match status" value="1"/>
</dbReference>
<evidence type="ECO:0000313" key="11">
    <source>
        <dbReference type="Proteomes" id="UP000005206"/>
    </source>
</evidence>
<dbReference type="InParanoid" id="C7ZLT5"/>
<dbReference type="AlphaFoldDB" id="C7ZLT5"/>
<feature type="domain" description="OTU1 Ubl" evidence="9">
    <location>
        <begin position="1"/>
        <end position="46"/>
    </location>
</feature>
<comment type="catalytic activity">
    <reaction evidence="1 6">
        <text>Thiol-dependent hydrolysis of ester, thioester, amide, peptide and isopeptide bonds formed by the C-terminal Gly of ubiquitin (a 76-residue protein attached to proteins as an intracellular targeting signal).</text>
        <dbReference type="EC" id="3.4.19.12"/>
    </reaction>
</comment>
<keyword evidence="11" id="KW-1185">Reference proteome</keyword>
<dbReference type="GO" id="GO:0005634">
    <property type="term" value="C:nucleus"/>
    <property type="evidence" value="ECO:0007669"/>
    <property type="project" value="TreeGrafter"/>
</dbReference>
<dbReference type="eggNOG" id="KOG3288">
    <property type="taxonomic scope" value="Eukaryota"/>
</dbReference>
<reference evidence="10 11" key="1">
    <citation type="journal article" date="2009" name="PLoS Genet.">
        <title>The genome of Nectria haematococca: contribution of supernumerary chromosomes to gene expansion.</title>
        <authorList>
            <person name="Coleman J.J."/>
            <person name="Rounsley S.D."/>
            <person name="Rodriguez-Carres M."/>
            <person name="Kuo A."/>
            <person name="Wasmann C.C."/>
            <person name="Grimwood J."/>
            <person name="Schmutz J."/>
            <person name="Taga M."/>
            <person name="White G.J."/>
            <person name="Zhou S."/>
            <person name="Schwartz D.C."/>
            <person name="Freitag M."/>
            <person name="Ma L.J."/>
            <person name="Danchin E.G."/>
            <person name="Henrissat B."/>
            <person name="Coutinho P.M."/>
            <person name="Nelson D.R."/>
            <person name="Straney D."/>
            <person name="Napoli C.A."/>
            <person name="Barker B.M."/>
            <person name="Gribskov M."/>
            <person name="Rep M."/>
            <person name="Kroken S."/>
            <person name="Molnar I."/>
            <person name="Rensing C."/>
            <person name="Kennell J.C."/>
            <person name="Zamora J."/>
            <person name="Farman M.L."/>
            <person name="Selker E.U."/>
            <person name="Salamov A."/>
            <person name="Shapiro H."/>
            <person name="Pangilinan J."/>
            <person name="Lindquist E."/>
            <person name="Lamers C."/>
            <person name="Grigoriev I.V."/>
            <person name="Geiser D.M."/>
            <person name="Covert S.F."/>
            <person name="Temporini E."/>
            <person name="Vanetten H.D."/>
        </authorList>
    </citation>
    <scope>NUCLEOTIDE SEQUENCE [LARGE SCALE GENOMIC DNA]</scope>
    <source>
        <strain evidence="11">ATCC MYA-4622 / CBS 123669 / FGSC 9596 / NRRL 45880 / 77-13-4</strain>
    </source>
</reference>
<gene>
    <name evidence="10" type="ORF">NECHADRAFT_99870</name>
</gene>
<comment type="subcellular location">
    <subcellularLocation>
        <location evidence="6">Cytoplasm</location>
    </subcellularLocation>
</comment>
<dbReference type="KEGG" id="nhe:NECHADRAFT_99870"/>
<dbReference type="VEuPathDB" id="FungiDB:NECHADRAFT_99870"/>
<keyword evidence="4 6" id="KW-0378">Hydrolase</keyword>
<name>C7ZLT5_FUSV7</name>
<dbReference type="PANTHER" id="PTHR13312:SF0">
    <property type="entry name" value="UBIQUITIN THIOESTERASE OTU1"/>
    <property type="match status" value="1"/>
</dbReference>
<proteinExistence type="predicted"/>
<dbReference type="MEROPS" id="C85.007"/>
<comment type="function">
    <text evidence="6">Hydrolase that can remove conjugated ubiquitin from proteins and may therefore play an important regulatory role at the level of protein turnover by preventing degradation.</text>
</comment>
<evidence type="ECO:0000256" key="4">
    <source>
        <dbReference type="ARBA" id="ARBA00022801"/>
    </source>
</evidence>
<dbReference type="GO" id="GO:0016579">
    <property type="term" value="P:protein deubiquitination"/>
    <property type="evidence" value="ECO:0007669"/>
    <property type="project" value="TreeGrafter"/>
</dbReference>
<dbReference type="Proteomes" id="UP000005206">
    <property type="component" value="Chromosome 4"/>
</dbReference>
<dbReference type="GO" id="GO:0036503">
    <property type="term" value="P:ERAD pathway"/>
    <property type="evidence" value="ECO:0007669"/>
    <property type="project" value="TreeGrafter"/>
</dbReference>
<evidence type="ECO:0000313" key="10">
    <source>
        <dbReference type="EMBL" id="EEU35015.1"/>
    </source>
</evidence>
<keyword evidence="5 6" id="KW-0788">Thiol protease</keyword>
<dbReference type="GeneID" id="9679174"/>
<evidence type="ECO:0000259" key="9">
    <source>
        <dbReference type="Pfam" id="PF21403"/>
    </source>
</evidence>
<dbReference type="RefSeq" id="XP_003040728.1">
    <property type="nucleotide sequence ID" value="XM_003040682.1"/>
</dbReference>
<dbReference type="STRING" id="660122.C7ZLT5"/>
<feature type="compositionally biased region" description="Low complexity" evidence="7">
    <location>
        <begin position="83"/>
        <end position="96"/>
    </location>
</feature>
<dbReference type="GO" id="GO:0004843">
    <property type="term" value="F:cysteine-type deubiquitinase activity"/>
    <property type="evidence" value="ECO:0007669"/>
    <property type="project" value="UniProtKB-UniRule"/>
</dbReference>
<dbReference type="InterPro" id="IPR003323">
    <property type="entry name" value="OTU_dom"/>
</dbReference>
<dbReference type="OMA" id="TRCILVY"/>
<feature type="region of interest" description="Disordered" evidence="7">
    <location>
        <begin position="81"/>
        <end position="124"/>
    </location>
</feature>
<dbReference type="GO" id="GO:0005829">
    <property type="term" value="C:cytosol"/>
    <property type="evidence" value="ECO:0007669"/>
    <property type="project" value="TreeGrafter"/>
</dbReference>
<dbReference type="Pfam" id="PF21403">
    <property type="entry name" value="OTU1_UBXL"/>
    <property type="match status" value="1"/>
</dbReference>
<evidence type="ECO:0000256" key="2">
    <source>
        <dbReference type="ARBA" id="ARBA00022670"/>
    </source>
</evidence>
<accession>C7ZLT5</accession>
<dbReference type="Pfam" id="PF02338">
    <property type="entry name" value="OTU"/>
    <property type="match status" value="1"/>
</dbReference>
<evidence type="ECO:0000256" key="3">
    <source>
        <dbReference type="ARBA" id="ARBA00022786"/>
    </source>
</evidence>
<keyword evidence="6" id="KW-0963">Cytoplasm</keyword>
<dbReference type="OrthoDB" id="65596at2759"/>
<evidence type="ECO:0000256" key="7">
    <source>
        <dbReference type="SAM" id="MobiDB-lite"/>
    </source>
</evidence>
<dbReference type="InterPro" id="IPR048857">
    <property type="entry name" value="OTU1_Ubl"/>
</dbReference>
<protein>
    <recommendedName>
        <fullName evidence="6">Ubiquitin thioesterase OTU</fullName>
        <ecNumber evidence="6">3.4.19.12</ecNumber>
    </recommendedName>
</protein>
<sequence>MRARYKGPAGTGILEMSDDATVQAVFDELRAKSGIASFSIKYGPPMAMKTLELSQGDQNARSLGLHGETLTIVPEEAPPAPEVPAHTAAAQHPATTSRAAKKNESPEDVNVPWPEREGTLSFGGALPKQIPAQQLRRMMADYIVEHPEDYSEAVLGSSPSQYCRSIQDPDRWGGGIELSILSSIFDIQICTFDVQAQNLINFGEEKRDRCILVYSGIHYDRVAFSYSEYPHDAPSLPPEMDRTVWPTDDDEVLEQTHKLVKKLNAAHYYTDTEGLILKCDVPGCDWIGSGQLEGRKHAELTGHVDLSEIQDEGDNVLRKCDTFGCHFIGQGDRAMREHTTDTAHERFSIIPDW</sequence>
<evidence type="ECO:0000259" key="8">
    <source>
        <dbReference type="Pfam" id="PF02338"/>
    </source>
</evidence>
<evidence type="ECO:0000256" key="1">
    <source>
        <dbReference type="ARBA" id="ARBA00000707"/>
    </source>
</evidence>
<dbReference type="InterPro" id="IPR038765">
    <property type="entry name" value="Papain-like_cys_pep_sf"/>
</dbReference>
<dbReference type="Gene3D" id="3.10.20.90">
    <property type="entry name" value="Phosphatidylinositol 3-kinase Catalytic Subunit, Chain A, domain 1"/>
    <property type="match status" value="1"/>
</dbReference>
<dbReference type="SUPFAM" id="SSF54001">
    <property type="entry name" value="Cysteine proteinases"/>
    <property type="match status" value="1"/>
</dbReference>
<feature type="domain" description="OTU" evidence="8">
    <location>
        <begin position="129"/>
        <end position="192"/>
    </location>
</feature>
<dbReference type="FunCoup" id="C7ZLT5">
    <property type="interactions" value="714"/>
</dbReference>
<dbReference type="EC" id="3.4.19.12" evidence="6"/>
<organism evidence="10 11">
    <name type="scientific">Fusarium vanettenii (strain ATCC MYA-4622 / CBS 123669 / FGSC 9596 / NRRL 45880 / 77-13-4)</name>
    <name type="common">Fusarium solani subsp. pisi</name>
    <dbReference type="NCBI Taxonomy" id="660122"/>
    <lineage>
        <taxon>Eukaryota</taxon>
        <taxon>Fungi</taxon>
        <taxon>Dikarya</taxon>
        <taxon>Ascomycota</taxon>
        <taxon>Pezizomycotina</taxon>
        <taxon>Sordariomycetes</taxon>
        <taxon>Hypocreomycetidae</taxon>
        <taxon>Hypocreales</taxon>
        <taxon>Nectriaceae</taxon>
        <taxon>Fusarium</taxon>
        <taxon>Fusarium solani species complex</taxon>
        <taxon>Fusarium vanettenii</taxon>
    </lineage>
</organism>